<dbReference type="PIRSF" id="PIRSF005355">
    <property type="entry name" value="UBIAD1"/>
    <property type="match status" value="1"/>
</dbReference>
<feature type="transmembrane region" description="Helical" evidence="8">
    <location>
        <begin position="177"/>
        <end position="196"/>
    </location>
</feature>
<evidence type="ECO:0000256" key="3">
    <source>
        <dbReference type="ARBA" id="ARBA00022475"/>
    </source>
</evidence>
<keyword evidence="3 8" id="KW-1003">Cell membrane</keyword>
<keyword evidence="7 8" id="KW-0472">Membrane</keyword>
<comment type="subcellular location">
    <subcellularLocation>
        <location evidence="8">Cell membrane</location>
        <topology evidence="8">Multi-pass membrane protein</topology>
    </subcellularLocation>
    <subcellularLocation>
        <location evidence="1">Membrane</location>
        <topology evidence="1">Multi-pass membrane protein</topology>
    </subcellularLocation>
</comment>
<keyword evidence="5 8" id="KW-0812">Transmembrane</keyword>
<sequence>MELFKTWVRAARLRTLPLSIAGILAGSALATGLGYWDPALFFLQLATTIAYQVTSNFANDYGDGIRGTDNERRVGPQRTLQSGALSAKALRRGIALAAAVSALLTLATLWRAFGPGSFGYFALFLLLGALAIWAAIKYTVGPDAYGYRGLGDLFVFLFFGLLSVQGSQFLFTRHLLAEGWLPAIAIGALSAAVLNLNNLRDWESDRESGKNTLVVQWGYRNGVRYHVFLCVFALVALVAYLATQAEPWPQATCLLPFLIVGRHLATVRRVARPADLDPELKKIALSTFMVGLLLFLSNHYFL</sequence>
<feature type="transmembrane region" description="Helical" evidence="8">
    <location>
        <begin position="94"/>
        <end position="113"/>
    </location>
</feature>
<dbReference type="HAMAP" id="MF_01937">
    <property type="entry name" value="MenA_1"/>
    <property type="match status" value="1"/>
</dbReference>
<accession>A0ABT1AVL9</accession>
<evidence type="ECO:0000256" key="8">
    <source>
        <dbReference type="HAMAP-Rule" id="MF_01937"/>
    </source>
</evidence>
<gene>
    <name evidence="8 10" type="primary">menA</name>
    <name evidence="10" type="ORF">NG653_02320</name>
</gene>
<dbReference type="EMBL" id="JAMXIB010000001">
    <property type="protein sequence ID" value="MCO5723675.1"/>
    <property type="molecule type" value="Genomic_DNA"/>
</dbReference>
<dbReference type="EC" id="2.5.1.74" evidence="8 9"/>
<proteinExistence type="inferred from homology"/>
<comment type="similarity">
    <text evidence="8">Belongs to the MenA family. Type 1 subfamily.</text>
</comment>
<feature type="transmembrane region" description="Helical" evidence="8">
    <location>
        <begin position="150"/>
        <end position="171"/>
    </location>
</feature>
<keyword evidence="11" id="KW-1185">Reference proteome</keyword>
<comment type="pathway">
    <text evidence="8">Quinol/quinone metabolism; menaquinone biosynthesis; menaquinol from 1,4-dihydroxy-2-naphthoate: step 1/2.</text>
</comment>
<keyword evidence="6 8" id="KW-1133">Transmembrane helix</keyword>
<comment type="catalytic activity">
    <reaction evidence="8">
        <text>an all-trans-polyprenyl diphosphate + 1,4-dihydroxy-2-naphthoate + H(+) = a 2-demethylmenaquinol + CO2 + diphosphate</text>
        <dbReference type="Rhea" id="RHEA:26478"/>
        <dbReference type="Rhea" id="RHEA-COMP:9563"/>
        <dbReference type="Rhea" id="RHEA-COMP:9564"/>
        <dbReference type="ChEBI" id="CHEBI:11173"/>
        <dbReference type="ChEBI" id="CHEBI:15378"/>
        <dbReference type="ChEBI" id="CHEBI:16526"/>
        <dbReference type="ChEBI" id="CHEBI:33019"/>
        <dbReference type="ChEBI" id="CHEBI:55437"/>
        <dbReference type="ChEBI" id="CHEBI:58914"/>
        <dbReference type="EC" id="2.5.1.74"/>
    </reaction>
</comment>
<evidence type="ECO:0000256" key="9">
    <source>
        <dbReference type="NCBIfam" id="TIGR00751"/>
    </source>
</evidence>
<evidence type="ECO:0000313" key="10">
    <source>
        <dbReference type="EMBL" id="MCO5723675.1"/>
    </source>
</evidence>
<evidence type="ECO:0000256" key="1">
    <source>
        <dbReference type="ARBA" id="ARBA00004141"/>
    </source>
</evidence>
<dbReference type="InterPro" id="IPR004657">
    <property type="entry name" value="MenA"/>
</dbReference>
<keyword evidence="4 8" id="KW-0808">Transferase</keyword>
<evidence type="ECO:0000256" key="7">
    <source>
        <dbReference type="ARBA" id="ARBA00023136"/>
    </source>
</evidence>
<feature type="transmembrane region" description="Helical" evidence="8">
    <location>
        <begin position="225"/>
        <end position="242"/>
    </location>
</feature>
<dbReference type="RefSeq" id="WP_252740045.1">
    <property type="nucleotide sequence ID" value="NZ_JAMXIB010000001.1"/>
</dbReference>
<dbReference type="PANTHER" id="PTHR13929:SF0">
    <property type="entry name" value="UBIA PRENYLTRANSFERASE DOMAIN-CONTAINING PROTEIN 1"/>
    <property type="match status" value="1"/>
</dbReference>
<comment type="caution">
    <text evidence="10">The sequence shown here is derived from an EMBL/GenBank/DDBJ whole genome shotgun (WGS) entry which is preliminary data.</text>
</comment>
<feature type="transmembrane region" description="Helical" evidence="8">
    <location>
        <begin position="283"/>
        <end position="301"/>
    </location>
</feature>
<dbReference type="InterPro" id="IPR000537">
    <property type="entry name" value="UbiA_prenyltransferase"/>
</dbReference>
<feature type="transmembrane region" description="Helical" evidence="8">
    <location>
        <begin position="119"/>
        <end position="138"/>
    </location>
</feature>
<comment type="function">
    <text evidence="8">Conversion of 1,4-dihydroxy-2-naphthoate (DHNA) to demethylmenaquinone (DMK).</text>
</comment>
<evidence type="ECO:0000256" key="5">
    <source>
        <dbReference type="ARBA" id="ARBA00022692"/>
    </source>
</evidence>
<dbReference type="InterPro" id="IPR026046">
    <property type="entry name" value="UBIAD1"/>
</dbReference>
<keyword evidence="2 8" id="KW-0474">Menaquinone biosynthesis</keyword>
<dbReference type="NCBIfam" id="TIGR00751">
    <property type="entry name" value="menA"/>
    <property type="match status" value="1"/>
</dbReference>
<evidence type="ECO:0000256" key="2">
    <source>
        <dbReference type="ARBA" id="ARBA00022428"/>
    </source>
</evidence>
<dbReference type="PANTHER" id="PTHR13929">
    <property type="entry name" value="1,4-DIHYDROXY-2-NAPHTHOATE OCTAPRENYLTRANSFERASE"/>
    <property type="match status" value="1"/>
</dbReference>
<dbReference type="Proteomes" id="UP001206312">
    <property type="component" value="Unassembled WGS sequence"/>
</dbReference>
<organism evidence="10 11">
    <name type="scientific">Robiginitalea marina</name>
    <dbReference type="NCBI Taxonomy" id="2954105"/>
    <lineage>
        <taxon>Bacteria</taxon>
        <taxon>Pseudomonadati</taxon>
        <taxon>Bacteroidota</taxon>
        <taxon>Flavobacteriia</taxon>
        <taxon>Flavobacteriales</taxon>
        <taxon>Flavobacteriaceae</taxon>
        <taxon>Robiginitalea</taxon>
    </lineage>
</organism>
<dbReference type="Pfam" id="PF01040">
    <property type="entry name" value="UbiA"/>
    <property type="match status" value="1"/>
</dbReference>
<reference evidence="10 11" key="1">
    <citation type="submission" date="2022-06" db="EMBL/GenBank/DDBJ databases">
        <authorList>
            <person name="Xuan X."/>
        </authorList>
    </citation>
    <scope>NUCLEOTIDE SEQUENCE [LARGE SCALE GENOMIC DNA]</scope>
    <source>
        <strain evidence="10 11">2V75</strain>
    </source>
</reference>
<protein>
    <recommendedName>
        <fullName evidence="8 9">1,4-dihydroxy-2-naphthoate octaprenyltransferase</fullName>
        <shortName evidence="8">DHNA-octaprenyltransferase</shortName>
        <ecNumber evidence="8 9">2.5.1.74</ecNumber>
    </recommendedName>
</protein>
<feature type="transmembrane region" description="Helical" evidence="8">
    <location>
        <begin position="40"/>
        <end position="58"/>
    </location>
</feature>
<evidence type="ECO:0000256" key="4">
    <source>
        <dbReference type="ARBA" id="ARBA00022679"/>
    </source>
</evidence>
<name>A0ABT1AVL9_9FLAO</name>
<evidence type="ECO:0000256" key="6">
    <source>
        <dbReference type="ARBA" id="ARBA00022989"/>
    </source>
</evidence>
<dbReference type="CDD" id="cd13962">
    <property type="entry name" value="PT_UbiA_UBIAD1"/>
    <property type="match status" value="1"/>
</dbReference>
<evidence type="ECO:0000313" key="11">
    <source>
        <dbReference type="Proteomes" id="UP001206312"/>
    </source>
</evidence>